<evidence type="ECO:0000256" key="3">
    <source>
        <dbReference type="ARBA" id="ARBA00023237"/>
    </source>
</evidence>
<dbReference type="OrthoDB" id="654178at2"/>
<proteinExistence type="predicted"/>
<dbReference type="Gene3D" id="3.30.1330.60">
    <property type="entry name" value="OmpA-like domain"/>
    <property type="match status" value="1"/>
</dbReference>
<keyword evidence="2 4" id="KW-0472">Membrane</keyword>
<evidence type="ECO:0000256" key="2">
    <source>
        <dbReference type="ARBA" id="ARBA00023136"/>
    </source>
</evidence>
<dbReference type="PANTHER" id="PTHR30329">
    <property type="entry name" value="STATOR ELEMENT OF FLAGELLAR MOTOR COMPLEX"/>
    <property type="match status" value="1"/>
</dbReference>
<sequence length="123" mass="13652">MVLVRKTVLDSLLSDSKVELYFAINESTLSDGERYKVAPIAEYLKKNPNVIVELVGFADNTGSVAYNLTLTEKRVAAVTKTLVDYYSIAPDRISVSNGGLIVRGRSKESVETDRKVEIRVLKK</sequence>
<comment type="caution">
    <text evidence="6">The sequence shown here is derived from an EMBL/GenBank/DDBJ whole genome shotgun (WGS) entry which is preliminary data.</text>
</comment>
<keyword evidence="3" id="KW-0998">Cell outer membrane</keyword>
<dbReference type="InterPro" id="IPR006664">
    <property type="entry name" value="OMP_bac"/>
</dbReference>
<dbReference type="SUPFAM" id="SSF103088">
    <property type="entry name" value="OmpA-like"/>
    <property type="match status" value="1"/>
</dbReference>
<dbReference type="GO" id="GO:0009279">
    <property type="term" value="C:cell outer membrane"/>
    <property type="evidence" value="ECO:0007669"/>
    <property type="project" value="UniProtKB-SubCell"/>
</dbReference>
<evidence type="ECO:0000256" key="1">
    <source>
        <dbReference type="ARBA" id="ARBA00004442"/>
    </source>
</evidence>
<name>A0A5C7AS92_9BACT</name>
<dbReference type="InterPro" id="IPR006665">
    <property type="entry name" value="OmpA-like"/>
</dbReference>
<gene>
    <name evidence="6" type="ORF">ESV85_14295</name>
</gene>
<evidence type="ECO:0000259" key="5">
    <source>
        <dbReference type="PROSITE" id="PS51123"/>
    </source>
</evidence>
<dbReference type="PROSITE" id="PS51123">
    <property type="entry name" value="OMPA_2"/>
    <property type="match status" value="1"/>
</dbReference>
<evidence type="ECO:0000256" key="4">
    <source>
        <dbReference type="PROSITE-ProRule" id="PRU00473"/>
    </source>
</evidence>
<dbReference type="InterPro" id="IPR050330">
    <property type="entry name" value="Bact_OuterMem_StrucFunc"/>
</dbReference>
<organism evidence="6 7">
    <name type="scientific">Algoriphagus aquimarinus</name>
    <dbReference type="NCBI Taxonomy" id="237018"/>
    <lineage>
        <taxon>Bacteria</taxon>
        <taxon>Pseudomonadati</taxon>
        <taxon>Bacteroidota</taxon>
        <taxon>Cytophagia</taxon>
        <taxon>Cytophagales</taxon>
        <taxon>Cyclobacteriaceae</taxon>
        <taxon>Algoriphagus</taxon>
    </lineage>
</organism>
<dbReference type="CDD" id="cd07185">
    <property type="entry name" value="OmpA_C-like"/>
    <property type="match status" value="1"/>
</dbReference>
<feature type="domain" description="OmpA-like" evidence="5">
    <location>
        <begin position="9"/>
        <end position="123"/>
    </location>
</feature>
<dbReference type="AlphaFoldDB" id="A0A5C7AS92"/>
<dbReference type="EMBL" id="VORW01000010">
    <property type="protein sequence ID" value="TXE08732.1"/>
    <property type="molecule type" value="Genomic_DNA"/>
</dbReference>
<comment type="subcellular location">
    <subcellularLocation>
        <location evidence="1">Cell outer membrane</location>
    </subcellularLocation>
</comment>
<protein>
    <submittedName>
        <fullName evidence="6">OmpA family protein</fullName>
    </submittedName>
</protein>
<evidence type="ECO:0000313" key="6">
    <source>
        <dbReference type="EMBL" id="TXE08732.1"/>
    </source>
</evidence>
<dbReference type="InterPro" id="IPR036737">
    <property type="entry name" value="OmpA-like_sf"/>
</dbReference>
<dbReference type="Pfam" id="PF00691">
    <property type="entry name" value="OmpA"/>
    <property type="match status" value="1"/>
</dbReference>
<accession>A0A5C7AS92</accession>
<dbReference type="PRINTS" id="PR01021">
    <property type="entry name" value="OMPADOMAIN"/>
</dbReference>
<evidence type="ECO:0000313" key="7">
    <source>
        <dbReference type="Proteomes" id="UP000321935"/>
    </source>
</evidence>
<dbReference type="Proteomes" id="UP000321935">
    <property type="component" value="Unassembled WGS sequence"/>
</dbReference>
<dbReference type="PANTHER" id="PTHR30329:SF21">
    <property type="entry name" value="LIPOPROTEIN YIAD-RELATED"/>
    <property type="match status" value="1"/>
</dbReference>
<reference evidence="6 7" key="1">
    <citation type="submission" date="2019-08" db="EMBL/GenBank/DDBJ databases">
        <title>Genomes sequence of Algoriphagus aquimarinus ACAM450.</title>
        <authorList>
            <person name="Bowman J.P."/>
        </authorList>
    </citation>
    <scope>NUCLEOTIDE SEQUENCE [LARGE SCALE GENOMIC DNA]</scope>
    <source>
        <strain evidence="6 7">ACAM 450</strain>
    </source>
</reference>